<dbReference type="STRING" id="252305.OB2597_09764"/>
<dbReference type="GO" id="GO:0005886">
    <property type="term" value="C:plasma membrane"/>
    <property type="evidence" value="ECO:0007669"/>
    <property type="project" value="UniProtKB-SubCell"/>
</dbReference>
<dbReference type="eggNOG" id="COG0428">
    <property type="taxonomic scope" value="Bacteria"/>
</dbReference>
<feature type="transmembrane region" description="Helical" evidence="8">
    <location>
        <begin position="213"/>
        <end position="234"/>
    </location>
</feature>
<protein>
    <submittedName>
        <fullName evidence="9">GufA protein</fullName>
    </submittedName>
</protein>
<keyword evidence="10" id="KW-1185">Reference proteome</keyword>
<feature type="transmembrane region" description="Helical" evidence="8">
    <location>
        <begin position="246"/>
        <end position="264"/>
    </location>
</feature>
<dbReference type="PANTHER" id="PTHR11040:SF211">
    <property type="entry name" value="ZINC TRANSPORTER ZIP11"/>
    <property type="match status" value="1"/>
</dbReference>
<evidence type="ECO:0000313" key="10">
    <source>
        <dbReference type="Proteomes" id="UP000004318"/>
    </source>
</evidence>
<organism evidence="9 10">
    <name type="scientific">Pseudooceanicola batsensis (strain ATCC BAA-863 / DSM 15984 / KCTC 12145 / HTCC2597)</name>
    <name type="common">Oceanicola batsensis</name>
    <dbReference type="NCBI Taxonomy" id="252305"/>
    <lineage>
        <taxon>Bacteria</taxon>
        <taxon>Pseudomonadati</taxon>
        <taxon>Pseudomonadota</taxon>
        <taxon>Alphaproteobacteria</taxon>
        <taxon>Rhodobacterales</taxon>
        <taxon>Paracoccaceae</taxon>
        <taxon>Pseudooceanicola</taxon>
    </lineage>
</organism>
<feature type="transmembrane region" description="Helical" evidence="8">
    <location>
        <begin position="80"/>
        <end position="99"/>
    </location>
</feature>
<feature type="transmembrane region" description="Helical" evidence="8">
    <location>
        <begin position="47"/>
        <end position="68"/>
    </location>
</feature>
<comment type="caution">
    <text evidence="9">The sequence shown here is derived from an EMBL/GenBank/DDBJ whole genome shotgun (WGS) entry which is preliminary data.</text>
</comment>
<dbReference type="Pfam" id="PF02535">
    <property type="entry name" value="Zip"/>
    <property type="match status" value="1"/>
</dbReference>
<dbReference type="Proteomes" id="UP000004318">
    <property type="component" value="Unassembled WGS sequence"/>
</dbReference>
<reference evidence="9 10" key="1">
    <citation type="journal article" date="2010" name="J. Bacteriol.">
        <title>Genome sequences of Oceanicola granulosus HTCC2516(T) and Oceanicola batsensis HTCC2597(TDelta).</title>
        <authorList>
            <person name="Thrash J.C."/>
            <person name="Cho J.C."/>
            <person name="Vergin K.L."/>
            <person name="Giovannoni S.J."/>
        </authorList>
    </citation>
    <scope>NUCLEOTIDE SEQUENCE [LARGE SCALE GENOMIC DNA]</scope>
    <source>
        <strain evidence="10">ATCC BAA-863 / DSM 15984 / KCTC 12145 / HTCC2597</strain>
    </source>
</reference>
<evidence type="ECO:0000256" key="4">
    <source>
        <dbReference type="ARBA" id="ARBA00022692"/>
    </source>
</evidence>
<dbReference type="HOGENOM" id="CLU_015114_1_2_5"/>
<dbReference type="RefSeq" id="WP_009806175.1">
    <property type="nucleotide sequence ID" value="NZ_CH724131.1"/>
</dbReference>
<keyword evidence="6 8" id="KW-1133">Transmembrane helix</keyword>
<proteinExistence type="inferred from homology"/>
<keyword evidence="4 8" id="KW-0812">Transmembrane</keyword>
<evidence type="ECO:0000256" key="1">
    <source>
        <dbReference type="ARBA" id="ARBA00004651"/>
    </source>
</evidence>
<evidence type="ECO:0000256" key="3">
    <source>
        <dbReference type="ARBA" id="ARBA00022475"/>
    </source>
</evidence>
<accession>A3TV75</accession>
<dbReference type="InterPro" id="IPR003689">
    <property type="entry name" value="ZIP"/>
</dbReference>
<feature type="transmembrane region" description="Helical" evidence="8">
    <location>
        <begin position="187"/>
        <end position="207"/>
    </location>
</feature>
<evidence type="ECO:0000256" key="5">
    <source>
        <dbReference type="ARBA" id="ARBA00022833"/>
    </source>
</evidence>
<feature type="transmembrane region" description="Helical" evidence="8">
    <location>
        <begin position="12"/>
        <end position="35"/>
    </location>
</feature>
<evidence type="ECO:0000256" key="7">
    <source>
        <dbReference type="ARBA" id="ARBA00023136"/>
    </source>
</evidence>
<evidence type="ECO:0000256" key="2">
    <source>
        <dbReference type="ARBA" id="ARBA00006939"/>
    </source>
</evidence>
<sequence>MGMTGSGDMQIILIGFLASLAAGVMTGVGALPVLLGREITQKWRDMLLGFAAGVMISASFFSLILPGIEYATALYGGVGRAALSAGGGIALGALAVWAINARVPHEHFVTGREGSDSAALARIWLFILAISIHNFPEGLAVGVGFGGGDVGNGTTLALGIGLQNAPEGLAVAVALRGQGYGRWRSFLVALATGLVEPLGGLLGVAAVTASEYVLPWGLTFAAGAMLFIISHEIIPETHRHGHQNRATTGLIGGLILMMLLDVTLG</sequence>
<evidence type="ECO:0000256" key="8">
    <source>
        <dbReference type="SAM" id="Phobius"/>
    </source>
</evidence>
<name>A3TV75_PSEBH</name>
<comment type="subcellular location">
    <subcellularLocation>
        <location evidence="1">Cell membrane</location>
        <topology evidence="1">Multi-pass membrane protein</topology>
    </subcellularLocation>
</comment>
<keyword evidence="3" id="KW-1003">Cell membrane</keyword>
<gene>
    <name evidence="9" type="ORF">OB2597_09764</name>
</gene>
<dbReference type="PANTHER" id="PTHR11040">
    <property type="entry name" value="ZINC/IRON TRANSPORTER"/>
    <property type="match status" value="1"/>
</dbReference>
<dbReference type="EMBL" id="AAMO01000002">
    <property type="protein sequence ID" value="EAQ04421.1"/>
    <property type="molecule type" value="Genomic_DNA"/>
</dbReference>
<evidence type="ECO:0000256" key="6">
    <source>
        <dbReference type="ARBA" id="ARBA00022989"/>
    </source>
</evidence>
<dbReference type="AlphaFoldDB" id="A3TV75"/>
<dbReference type="GO" id="GO:0005385">
    <property type="term" value="F:zinc ion transmembrane transporter activity"/>
    <property type="evidence" value="ECO:0007669"/>
    <property type="project" value="TreeGrafter"/>
</dbReference>
<keyword evidence="5" id="KW-0862">Zinc</keyword>
<comment type="similarity">
    <text evidence="2">Belongs to the ZIP transporter (TC 2.A.5) family.</text>
</comment>
<keyword evidence="7 8" id="KW-0472">Membrane</keyword>
<evidence type="ECO:0000313" key="9">
    <source>
        <dbReference type="EMBL" id="EAQ04421.1"/>
    </source>
</evidence>